<keyword evidence="10" id="KW-0067">ATP-binding</keyword>
<dbReference type="FunFam" id="1.20.1580.10:FF:000001">
    <property type="entry name" value="UvrABC system protein A"/>
    <property type="match status" value="1"/>
</dbReference>
<organism evidence="19 20">
    <name type="scientific">Candidatus Falkowbacteria bacterium HGW-Falkowbacteria-2</name>
    <dbReference type="NCBI Taxonomy" id="2013769"/>
    <lineage>
        <taxon>Bacteria</taxon>
        <taxon>Candidatus Falkowiibacteriota</taxon>
    </lineage>
</organism>
<keyword evidence="6" id="KW-0227">DNA damage</keyword>
<evidence type="ECO:0000256" key="4">
    <source>
        <dbReference type="ARBA" id="ARBA00022737"/>
    </source>
</evidence>
<dbReference type="SUPFAM" id="SSF52540">
    <property type="entry name" value="P-loop containing nucleoside triphosphate hydrolases"/>
    <property type="match status" value="1"/>
</dbReference>
<dbReference type="PANTHER" id="PTHR43152">
    <property type="entry name" value="UVRABC SYSTEM PROTEIN A"/>
    <property type="match status" value="1"/>
</dbReference>
<keyword evidence="14" id="KW-0742">SOS response</keyword>
<keyword evidence="11" id="KW-0267">Excision nuclease</keyword>
<keyword evidence="13" id="KW-0234">DNA repair</keyword>
<dbReference type="Gene3D" id="3.40.50.300">
    <property type="entry name" value="P-loop containing nucleotide triphosphate hydrolases"/>
    <property type="match status" value="1"/>
</dbReference>
<reference evidence="19 20" key="1">
    <citation type="journal article" date="2017" name="ISME J.">
        <title>Potential for microbial H2 and metal transformations associated with novel bacteria and archaea in deep terrestrial subsurface sediments.</title>
        <authorList>
            <person name="Hernsdorf A.W."/>
            <person name="Amano Y."/>
            <person name="Miyakawa K."/>
            <person name="Ise K."/>
            <person name="Suzuki Y."/>
            <person name="Anantharaman K."/>
            <person name="Probst A."/>
            <person name="Burstein D."/>
            <person name="Thomas B.C."/>
            <person name="Banfield J.F."/>
        </authorList>
    </citation>
    <scope>NUCLEOTIDE SEQUENCE [LARGE SCALE GENOMIC DNA]</scope>
    <source>
        <strain evidence="19">HGW-Falkowbacteria-2</strain>
    </source>
</reference>
<evidence type="ECO:0000256" key="7">
    <source>
        <dbReference type="ARBA" id="ARBA00022769"/>
    </source>
</evidence>
<dbReference type="CDD" id="cd03270">
    <property type="entry name" value="ABC_UvrA_I"/>
    <property type="match status" value="1"/>
</dbReference>
<dbReference type="GO" id="GO:0009432">
    <property type="term" value="P:SOS response"/>
    <property type="evidence" value="ECO:0007669"/>
    <property type="project" value="UniProtKB-KW"/>
</dbReference>
<dbReference type="GO" id="GO:0005524">
    <property type="term" value="F:ATP binding"/>
    <property type="evidence" value="ECO:0007669"/>
    <property type="project" value="UniProtKB-KW"/>
</dbReference>
<feature type="non-terminal residue" evidence="19">
    <location>
        <position position="259"/>
    </location>
</feature>
<evidence type="ECO:0000256" key="9">
    <source>
        <dbReference type="ARBA" id="ARBA00022833"/>
    </source>
</evidence>
<evidence type="ECO:0000256" key="2">
    <source>
        <dbReference type="ARBA" id="ARBA00022490"/>
    </source>
</evidence>
<evidence type="ECO:0000256" key="10">
    <source>
        <dbReference type="ARBA" id="ARBA00022840"/>
    </source>
</evidence>
<dbReference type="GO" id="GO:0005737">
    <property type="term" value="C:cytoplasm"/>
    <property type="evidence" value="ECO:0007669"/>
    <property type="project" value="UniProtKB-SubCell"/>
</dbReference>
<dbReference type="AlphaFoldDB" id="A0A2N2DZV2"/>
<evidence type="ECO:0000313" key="19">
    <source>
        <dbReference type="EMBL" id="PKM87986.1"/>
    </source>
</evidence>
<evidence type="ECO:0000256" key="8">
    <source>
        <dbReference type="ARBA" id="ARBA00022771"/>
    </source>
</evidence>
<evidence type="ECO:0000256" key="12">
    <source>
        <dbReference type="ARBA" id="ARBA00023125"/>
    </source>
</evidence>
<evidence type="ECO:0000256" key="6">
    <source>
        <dbReference type="ARBA" id="ARBA00022763"/>
    </source>
</evidence>
<dbReference type="Proteomes" id="UP000233325">
    <property type="component" value="Unassembled WGS sequence"/>
</dbReference>
<dbReference type="InterPro" id="IPR041552">
    <property type="entry name" value="UvrA_DNA-bd"/>
</dbReference>
<evidence type="ECO:0000256" key="16">
    <source>
        <dbReference type="ARBA" id="ARBA00039316"/>
    </source>
</evidence>
<keyword evidence="12" id="KW-0238">DNA-binding</keyword>
<keyword evidence="5" id="KW-0547">Nucleotide-binding</keyword>
<evidence type="ECO:0000256" key="11">
    <source>
        <dbReference type="ARBA" id="ARBA00022881"/>
    </source>
</evidence>
<evidence type="ECO:0000256" key="1">
    <source>
        <dbReference type="ARBA" id="ARBA00004496"/>
    </source>
</evidence>
<evidence type="ECO:0000256" key="5">
    <source>
        <dbReference type="ARBA" id="ARBA00022741"/>
    </source>
</evidence>
<keyword evidence="8" id="KW-0863">Zinc-finger</keyword>
<dbReference type="PANTHER" id="PTHR43152:SF3">
    <property type="entry name" value="UVRABC SYSTEM PROTEIN A"/>
    <property type="match status" value="1"/>
</dbReference>
<keyword evidence="3" id="KW-0479">Metal-binding</keyword>
<dbReference type="Gene3D" id="1.10.8.280">
    <property type="entry name" value="ABC transporter ATPase domain-like"/>
    <property type="match status" value="1"/>
</dbReference>
<protein>
    <recommendedName>
        <fullName evidence="16">UvrABC system protein A</fullName>
    </recommendedName>
    <alternativeName>
        <fullName evidence="17">Excinuclease ABC subunit A</fullName>
    </alternativeName>
</protein>
<comment type="caution">
    <text evidence="19">The sequence shown here is derived from an EMBL/GenBank/DDBJ whole genome shotgun (WGS) entry which is preliminary data.</text>
</comment>
<evidence type="ECO:0000256" key="17">
    <source>
        <dbReference type="ARBA" id="ARBA00042156"/>
    </source>
</evidence>
<proteinExistence type="inferred from homology"/>
<comment type="similarity">
    <text evidence="15">Belongs to the ABC transporter superfamily. UvrA family.</text>
</comment>
<accession>A0A2N2DZV2</accession>
<keyword evidence="4" id="KW-0677">Repeat</keyword>
<keyword evidence="9" id="KW-0862">Zinc</keyword>
<feature type="domain" description="UvrA DNA-binding" evidence="18">
    <location>
        <begin position="187"/>
        <end position="252"/>
    </location>
</feature>
<comment type="subcellular location">
    <subcellularLocation>
        <location evidence="1">Cytoplasm</location>
    </subcellularLocation>
</comment>
<gene>
    <name evidence="19" type="ORF">CVU83_02280</name>
</gene>
<evidence type="ECO:0000313" key="20">
    <source>
        <dbReference type="Proteomes" id="UP000233325"/>
    </source>
</evidence>
<evidence type="ECO:0000256" key="14">
    <source>
        <dbReference type="ARBA" id="ARBA00023236"/>
    </source>
</evidence>
<name>A0A2N2DZV2_9BACT</name>
<dbReference type="GO" id="GO:0008270">
    <property type="term" value="F:zinc ion binding"/>
    <property type="evidence" value="ECO:0007669"/>
    <property type="project" value="UniProtKB-KW"/>
</dbReference>
<evidence type="ECO:0000256" key="15">
    <source>
        <dbReference type="ARBA" id="ARBA00038000"/>
    </source>
</evidence>
<evidence type="ECO:0000256" key="3">
    <source>
        <dbReference type="ARBA" id="ARBA00022723"/>
    </source>
</evidence>
<keyword evidence="2" id="KW-0963">Cytoplasm</keyword>
<keyword evidence="7" id="KW-0228">DNA excision</keyword>
<dbReference type="GO" id="GO:0004518">
    <property type="term" value="F:nuclease activity"/>
    <property type="evidence" value="ECO:0007669"/>
    <property type="project" value="UniProtKB-KW"/>
</dbReference>
<dbReference type="EMBL" id="PHAH01000027">
    <property type="protein sequence ID" value="PKM87986.1"/>
    <property type="molecule type" value="Genomic_DNA"/>
</dbReference>
<dbReference type="FunFam" id="3.40.50.300:FF:000028">
    <property type="entry name" value="UvrABC system protein A"/>
    <property type="match status" value="1"/>
</dbReference>
<dbReference type="Pfam" id="PF17755">
    <property type="entry name" value="UvrA_DNA-bind"/>
    <property type="match status" value="1"/>
</dbReference>
<dbReference type="Gene3D" id="1.20.1580.10">
    <property type="entry name" value="ABC transporter ATPase like domain"/>
    <property type="match status" value="1"/>
</dbReference>
<dbReference type="InterPro" id="IPR027417">
    <property type="entry name" value="P-loop_NTPase"/>
</dbReference>
<sequence>MPENFIKIRGARTHNLKNISLDLPRNQLIVVTGLSGSGKSSLAFDTIYAEGQRRYVESLSAYARQFVGLMDKADFDLIEGLSPAIAIDQRTVGNNPRSTVGTITEIYDYLRLLFARVGWPYCPHCGKRLKKTEKKGKGKKKNDNPYPYACPECSFVLPELEPRHFSFNSNYGACFHCGGLGTRTEIDPELVFNLKLSLLQGAIKPLSHANLTQNSALFTQLKELGDRYGFSLETPLSSLSAAQRAAILNGDKLWVGLNT</sequence>
<evidence type="ECO:0000259" key="18">
    <source>
        <dbReference type="Pfam" id="PF17755"/>
    </source>
</evidence>
<evidence type="ECO:0000256" key="13">
    <source>
        <dbReference type="ARBA" id="ARBA00023204"/>
    </source>
</evidence>
<dbReference type="GO" id="GO:0006281">
    <property type="term" value="P:DNA repair"/>
    <property type="evidence" value="ECO:0007669"/>
    <property type="project" value="UniProtKB-KW"/>
</dbReference>
<dbReference type="GO" id="GO:0003677">
    <property type="term" value="F:DNA binding"/>
    <property type="evidence" value="ECO:0007669"/>
    <property type="project" value="UniProtKB-KW"/>
</dbReference>